<dbReference type="EMBL" id="DWWU01000022">
    <property type="protein sequence ID" value="HJC15344.1"/>
    <property type="molecule type" value="Genomic_DNA"/>
</dbReference>
<reference evidence="8" key="2">
    <citation type="submission" date="2021-04" db="EMBL/GenBank/DDBJ databases">
        <authorList>
            <person name="Gilroy R."/>
        </authorList>
    </citation>
    <scope>NUCLEOTIDE SEQUENCE</scope>
    <source>
        <strain evidence="8">CHK185-5351</strain>
    </source>
</reference>
<feature type="domain" description="ABC3 transporter permease C-terminal" evidence="7">
    <location>
        <begin position="272"/>
        <end position="394"/>
    </location>
</feature>
<keyword evidence="4 6" id="KW-1133">Transmembrane helix</keyword>
<dbReference type="Pfam" id="PF02687">
    <property type="entry name" value="FtsX"/>
    <property type="match status" value="1"/>
</dbReference>
<evidence type="ECO:0000256" key="4">
    <source>
        <dbReference type="ARBA" id="ARBA00022989"/>
    </source>
</evidence>
<evidence type="ECO:0000313" key="8">
    <source>
        <dbReference type="EMBL" id="HJC15344.1"/>
    </source>
</evidence>
<dbReference type="AlphaFoldDB" id="A0A9D2SN46"/>
<evidence type="ECO:0000313" key="9">
    <source>
        <dbReference type="Proteomes" id="UP000823849"/>
    </source>
</evidence>
<dbReference type="InterPro" id="IPR003838">
    <property type="entry name" value="ABC3_permease_C"/>
</dbReference>
<organism evidence="8 9">
    <name type="scientific">Candidatus Fusicatenibacter intestinigallinarum</name>
    <dbReference type="NCBI Taxonomy" id="2838598"/>
    <lineage>
        <taxon>Bacteria</taxon>
        <taxon>Bacillati</taxon>
        <taxon>Bacillota</taxon>
        <taxon>Clostridia</taxon>
        <taxon>Lachnospirales</taxon>
        <taxon>Lachnospiraceae</taxon>
        <taxon>Fusicatenibacter</taxon>
    </lineage>
</organism>
<feature type="transmembrane region" description="Helical" evidence="6">
    <location>
        <begin position="268"/>
        <end position="290"/>
    </location>
</feature>
<comment type="subcellular location">
    <subcellularLocation>
        <location evidence="1">Cell membrane</location>
        <topology evidence="1">Multi-pass membrane protein</topology>
    </subcellularLocation>
</comment>
<keyword evidence="2" id="KW-1003">Cell membrane</keyword>
<evidence type="ECO:0000256" key="2">
    <source>
        <dbReference type="ARBA" id="ARBA00022475"/>
    </source>
</evidence>
<feature type="transmembrane region" description="Helical" evidence="6">
    <location>
        <begin position="326"/>
        <end position="345"/>
    </location>
</feature>
<evidence type="ECO:0000256" key="3">
    <source>
        <dbReference type="ARBA" id="ARBA00022692"/>
    </source>
</evidence>
<feature type="transmembrane region" description="Helical" evidence="6">
    <location>
        <begin position="746"/>
        <end position="767"/>
    </location>
</feature>
<dbReference type="Proteomes" id="UP000823849">
    <property type="component" value="Unassembled WGS sequence"/>
</dbReference>
<comment type="caution">
    <text evidence="8">The sequence shown here is derived from an EMBL/GenBank/DDBJ whole genome shotgun (WGS) entry which is preliminary data.</text>
</comment>
<feature type="transmembrane region" description="Helical" evidence="6">
    <location>
        <begin position="28"/>
        <end position="49"/>
    </location>
</feature>
<keyword evidence="3 6" id="KW-0812">Transmembrane</keyword>
<gene>
    <name evidence="8" type="ORF">H9705_05880</name>
</gene>
<feature type="transmembrane region" description="Helical" evidence="6">
    <location>
        <begin position="365"/>
        <end position="388"/>
    </location>
</feature>
<evidence type="ECO:0000256" key="1">
    <source>
        <dbReference type="ARBA" id="ARBA00004651"/>
    </source>
</evidence>
<sequence length="865" mass="97240">MRGKEKGYTQPAWKILKRACRNSNRKRSLALALTSGMLMLFGVLLVAFLQGKVRADQLRYQREHGSTAYVYVENGTSETAGILEQMPLVRQIGYEKLYGRLISNEIVYSNCSAMEEKEWKALKAAAYTDICGTYPKEANEIMMSVRILESLGIRNPQPGMKLSLEFYWMSVLISEETGPQEFVLSGYFTDYTGDSGTGSVSYISKKKMEQAGIPDFPCRILLDVDSGLRSGEQTEQVFLDAVSLAGDEYFVSEDSAFYRSLRGIAGSFAAGIFLLLLILLSAVLLIYQMIRLSFLRDSQMFETMRSLGVTAGQIRNVVCRQFSEDLLAGAVVGELLACLIVWSVFPRLVTHLYMGQAGTIVMASFLSVPFCVGAAAVVWLTGLLTVAVSVRTLSRKRAAGDRRMGKPAFRRLRRRRQERLWRQGKHFLPEAAWKSVTDSGGDFLFSILLVSMGGIAALCAVSLTSGTDLLRRLENQPDFQVGITYNSYEFLERQRVYASVDGQTPDVSETDFFPQELQNRLTETANRLSGTVEIRKGYLPAFDTAFAFDGAHIGMISELYRYAPDIPKAMICILSEEEEHRLLEQISPGRQRLKTGESILLHRGIPFPDPPGGSGQEVSFFAYDTGGSDSGEPAELRVVESVDLLKTDLADLNLLWAEENVCWPMVSEETFREFSETLQEYVLEVNLYVPEESQSEAEDEIRRYVAKTNETFRKTYGTEADQVFLTCKSEVVAREMQYLKNSRFCMAAVCALLFLLGILTYISTWYLDLAMREKEQKTLYILGMTQRQQRAALRLEGIFHCMVLALFLAVVGNTVIFALDGMVKEQSQYFGAEYPWAAFLFLVLMFSAAAWLLPGKRKIHENGRR</sequence>
<proteinExistence type="predicted"/>
<name>A0A9D2SN46_9FIRM</name>
<protein>
    <recommendedName>
        <fullName evidence="7">ABC3 transporter permease C-terminal domain-containing protein</fullName>
    </recommendedName>
</protein>
<feature type="transmembrane region" description="Helical" evidence="6">
    <location>
        <begin position="443"/>
        <end position="463"/>
    </location>
</feature>
<evidence type="ECO:0000259" key="7">
    <source>
        <dbReference type="Pfam" id="PF02687"/>
    </source>
</evidence>
<keyword evidence="5 6" id="KW-0472">Membrane</keyword>
<feature type="transmembrane region" description="Helical" evidence="6">
    <location>
        <begin position="834"/>
        <end position="855"/>
    </location>
</feature>
<evidence type="ECO:0000256" key="6">
    <source>
        <dbReference type="SAM" id="Phobius"/>
    </source>
</evidence>
<accession>A0A9D2SN46</accession>
<feature type="transmembrane region" description="Helical" evidence="6">
    <location>
        <begin position="797"/>
        <end position="819"/>
    </location>
</feature>
<evidence type="ECO:0000256" key="5">
    <source>
        <dbReference type="ARBA" id="ARBA00023136"/>
    </source>
</evidence>
<dbReference type="GO" id="GO:0005886">
    <property type="term" value="C:plasma membrane"/>
    <property type="evidence" value="ECO:0007669"/>
    <property type="project" value="UniProtKB-SubCell"/>
</dbReference>
<reference evidence="8" key="1">
    <citation type="journal article" date="2021" name="PeerJ">
        <title>Extensive microbial diversity within the chicken gut microbiome revealed by metagenomics and culture.</title>
        <authorList>
            <person name="Gilroy R."/>
            <person name="Ravi A."/>
            <person name="Getino M."/>
            <person name="Pursley I."/>
            <person name="Horton D.L."/>
            <person name="Alikhan N.F."/>
            <person name="Baker D."/>
            <person name="Gharbi K."/>
            <person name="Hall N."/>
            <person name="Watson M."/>
            <person name="Adriaenssens E.M."/>
            <person name="Foster-Nyarko E."/>
            <person name="Jarju S."/>
            <person name="Secka A."/>
            <person name="Antonio M."/>
            <person name="Oren A."/>
            <person name="Chaudhuri R.R."/>
            <person name="La Ragione R."/>
            <person name="Hildebrand F."/>
            <person name="Pallen M.J."/>
        </authorList>
    </citation>
    <scope>NUCLEOTIDE SEQUENCE</scope>
    <source>
        <strain evidence="8">CHK185-5351</strain>
    </source>
</reference>